<reference evidence="3" key="1">
    <citation type="journal article" date="2012" name="Nat. Biotechnol.">
        <title>Reference genome sequence of the model plant Setaria.</title>
        <authorList>
            <person name="Bennetzen J.L."/>
            <person name="Schmutz J."/>
            <person name="Wang H."/>
            <person name="Percifield R."/>
            <person name="Hawkins J."/>
            <person name="Pontaroli A.C."/>
            <person name="Estep M."/>
            <person name="Feng L."/>
            <person name="Vaughn J.N."/>
            <person name="Grimwood J."/>
            <person name="Jenkins J."/>
            <person name="Barry K."/>
            <person name="Lindquist E."/>
            <person name="Hellsten U."/>
            <person name="Deshpande S."/>
            <person name="Wang X."/>
            <person name="Wu X."/>
            <person name="Mitros T."/>
            <person name="Triplett J."/>
            <person name="Yang X."/>
            <person name="Ye C.Y."/>
            <person name="Mauro-Herrera M."/>
            <person name="Wang L."/>
            <person name="Li P."/>
            <person name="Sharma M."/>
            <person name="Sharma R."/>
            <person name="Ronald P.C."/>
            <person name="Panaud O."/>
            <person name="Kellogg E.A."/>
            <person name="Brutnell T.P."/>
            <person name="Doust A.N."/>
            <person name="Tuskan G.A."/>
            <person name="Rokhsar D."/>
            <person name="Devos K.M."/>
        </authorList>
    </citation>
    <scope>NUCLEOTIDE SEQUENCE [LARGE SCALE GENOMIC DNA]</scope>
    <source>
        <strain evidence="3">cv. Yugu1</strain>
    </source>
</reference>
<keyword evidence="3" id="KW-1185">Reference proteome</keyword>
<feature type="chain" id="PRO_5010126402" description="Hydrophobic seed protein domain-containing protein" evidence="1">
    <location>
        <begin position="27"/>
        <end position="140"/>
    </location>
</feature>
<organism evidence="2 3">
    <name type="scientific">Setaria italica</name>
    <name type="common">Foxtail millet</name>
    <name type="synonym">Panicum italicum</name>
    <dbReference type="NCBI Taxonomy" id="4555"/>
    <lineage>
        <taxon>Eukaryota</taxon>
        <taxon>Viridiplantae</taxon>
        <taxon>Streptophyta</taxon>
        <taxon>Embryophyta</taxon>
        <taxon>Tracheophyta</taxon>
        <taxon>Spermatophyta</taxon>
        <taxon>Magnoliopsida</taxon>
        <taxon>Liliopsida</taxon>
        <taxon>Poales</taxon>
        <taxon>Poaceae</taxon>
        <taxon>PACMAD clade</taxon>
        <taxon>Panicoideae</taxon>
        <taxon>Panicodae</taxon>
        <taxon>Paniceae</taxon>
        <taxon>Cenchrinae</taxon>
        <taxon>Setaria</taxon>
    </lineage>
</organism>
<dbReference type="InParanoid" id="K3Y4B6"/>
<protein>
    <recommendedName>
        <fullName evidence="4">Hydrophobic seed protein domain-containing protein</fullName>
    </recommendedName>
</protein>
<reference evidence="2" key="2">
    <citation type="submission" date="2018-08" db="UniProtKB">
        <authorList>
            <consortium name="EnsemblPlants"/>
        </authorList>
    </citation>
    <scope>IDENTIFICATION</scope>
    <source>
        <strain evidence="2">Yugu1</strain>
    </source>
</reference>
<name>K3Y4B6_SETIT</name>
<dbReference type="EMBL" id="AGNK02002219">
    <property type="status" value="NOT_ANNOTATED_CDS"/>
    <property type="molecule type" value="Genomic_DNA"/>
</dbReference>
<evidence type="ECO:0000313" key="3">
    <source>
        <dbReference type="Proteomes" id="UP000004995"/>
    </source>
</evidence>
<evidence type="ECO:0000256" key="1">
    <source>
        <dbReference type="SAM" id="SignalP"/>
    </source>
</evidence>
<dbReference type="Gramene" id="KQL09482">
    <property type="protein sequence ID" value="KQL09482"/>
    <property type="gene ID" value="SETIT_009054mg"/>
</dbReference>
<evidence type="ECO:0000313" key="2">
    <source>
        <dbReference type="EnsemblPlants" id="KQL09482"/>
    </source>
</evidence>
<proteinExistence type="predicted"/>
<keyword evidence="1" id="KW-0732">Signal</keyword>
<dbReference type="AlphaFoldDB" id="K3Y4B6"/>
<dbReference type="Proteomes" id="UP000004995">
    <property type="component" value="Unassembled WGS sequence"/>
</dbReference>
<evidence type="ECO:0008006" key="4">
    <source>
        <dbReference type="Google" id="ProtNLM"/>
    </source>
</evidence>
<dbReference type="HOGENOM" id="CLU_1838599_0_0_1"/>
<sequence>MASKPSATSLLLLGTALLAATVCALAQTPPETETTTENNPDIKRCISAASDFLSGIPLAPGTIQAAVRGLKPVEVAQCVCLVVAGSIGIVDDTPEGVAVVFEAFVRTFNLAVPKGFVCDPVNVLLYTQILLVVQMHAHTT</sequence>
<feature type="signal peptide" evidence="1">
    <location>
        <begin position="1"/>
        <end position="26"/>
    </location>
</feature>
<dbReference type="EnsemblPlants" id="KQL09482">
    <property type="protein sequence ID" value="KQL09482"/>
    <property type="gene ID" value="SETIT_009054mg"/>
</dbReference>
<accession>K3Y4B6</accession>